<feature type="region of interest" description="Disordered" evidence="1">
    <location>
        <begin position="277"/>
        <end position="298"/>
    </location>
</feature>
<feature type="signal peptide" evidence="2">
    <location>
        <begin position="1"/>
        <end position="24"/>
    </location>
</feature>
<gene>
    <name evidence="3" type="ORF">rosag_45970</name>
</gene>
<dbReference type="AlphaFoldDB" id="A0AA37Q7M9"/>
<evidence type="ECO:0000313" key="3">
    <source>
        <dbReference type="EMBL" id="GLC28084.1"/>
    </source>
</evidence>
<evidence type="ECO:0008006" key="5">
    <source>
        <dbReference type="Google" id="ProtNLM"/>
    </source>
</evidence>
<feature type="region of interest" description="Disordered" evidence="1">
    <location>
        <begin position="487"/>
        <end position="507"/>
    </location>
</feature>
<reference evidence="3" key="1">
    <citation type="submission" date="2022-08" db="EMBL/GenBank/DDBJ databases">
        <title>Draft genome sequencing of Roseisolibacter agri AW1220.</title>
        <authorList>
            <person name="Tobiishi Y."/>
            <person name="Tonouchi A."/>
        </authorList>
    </citation>
    <scope>NUCLEOTIDE SEQUENCE</scope>
    <source>
        <strain evidence="3">AW1220</strain>
    </source>
</reference>
<evidence type="ECO:0000256" key="1">
    <source>
        <dbReference type="SAM" id="MobiDB-lite"/>
    </source>
</evidence>
<dbReference type="Pfam" id="PF14356">
    <property type="entry name" value="DUF4403"/>
    <property type="match status" value="1"/>
</dbReference>
<keyword evidence="4" id="KW-1185">Reference proteome</keyword>
<dbReference type="EMBL" id="BRXS01000007">
    <property type="protein sequence ID" value="GLC28084.1"/>
    <property type="molecule type" value="Genomic_DNA"/>
</dbReference>
<protein>
    <recommendedName>
        <fullName evidence="5">DUF4403 family protein</fullName>
    </recommendedName>
</protein>
<dbReference type="RefSeq" id="WP_284352510.1">
    <property type="nucleotide sequence ID" value="NZ_BRXS01000007.1"/>
</dbReference>
<evidence type="ECO:0000313" key="4">
    <source>
        <dbReference type="Proteomes" id="UP001161325"/>
    </source>
</evidence>
<proteinExistence type="predicted"/>
<accession>A0AA37Q7M9</accession>
<sequence>MRTSSARVRAAALALALLAGCERATHDAPEATGARTVASAEGDVVAALPALPASELDLQVAYDLAPAVAALEASVPRTFGDLAQRKQIPSNPKVSVAFAAERTPFRVTVRGNTATIASVVTYRARGWYDARFAPAVSGSCGLGDGEPPRLRIALTSTVRLAPDWRLRPRTRIAAVEPASDDTRDRCRVTVVKYDVTERVVNAVRGKLEGKAALVDERLARMDVRQRVDRWWALLQQPIRIRDDLWLEVRPSEVRMGALAAEDGALVAPLALTANPRIVSGTRPPPSRTPLPTLGARGAVGGDSAPAGLRIRLDAALDYAAANRIVAPRLVGRTFERQGQRLVVRDAALSAARGGRVALTVRVDGAAGGQVRFVGRPVYDAPSGELHVQDLDYDVASEQLMVRGLDWLTHGELRDALRSRARWPASGLVEQARDRLERALNRDLTDGVRLSATVPTARVLAVHALQDAIVLRAEAHGRADLRVHRAPPIRRPASRPVVAARSGPAPER</sequence>
<organism evidence="3 4">
    <name type="scientific">Roseisolibacter agri</name>
    <dbReference type="NCBI Taxonomy" id="2014610"/>
    <lineage>
        <taxon>Bacteria</taxon>
        <taxon>Pseudomonadati</taxon>
        <taxon>Gemmatimonadota</taxon>
        <taxon>Gemmatimonadia</taxon>
        <taxon>Gemmatimonadales</taxon>
        <taxon>Gemmatimonadaceae</taxon>
        <taxon>Roseisolibacter</taxon>
    </lineage>
</organism>
<feature type="chain" id="PRO_5041409333" description="DUF4403 family protein" evidence="2">
    <location>
        <begin position="25"/>
        <end position="507"/>
    </location>
</feature>
<keyword evidence="2" id="KW-0732">Signal</keyword>
<comment type="caution">
    <text evidence="3">The sequence shown here is derived from an EMBL/GenBank/DDBJ whole genome shotgun (WGS) entry which is preliminary data.</text>
</comment>
<name>A0AA37Q7M9_9BACT</name>
<dbReference type="Proteomes" id="UP001161325">
    <property type="component" value="Unassembled WGS sequence"/>
</dbReference>
<dbReference type="PROSITE" id="PS51257">
    <property type="entry name" value="PROKAR_LIPOPROTEIN"/>
    <property type="match status" value="1"/>
</dbReference>
<evidence type="ECO:0000256" key="2">
    <source>
        <dbReference type="SAM" id="SignalP"/>
    </source>
</evidence>
<dbReference type="InterPro" id="IPR025515">
    <property type="entry name" value="DUF4403"/>
</dbReference>